<keyword evidence="1" id="KW-1133">Transmembrane helix</keyword>
<comment type="caution">
    <text evidence="2">The sequence shown here is derived from an EMBL/GenBank/DDBJ whole genome shotgun (WGS) entry which is preliminary data.</text>
</comment>
<accession>A0A0C1R4K5</accession>
<keyword evidence="1" id="KW-0472">Membrane</keyword>
<proteinExistence type="predicted"/>
<feature type="transmembrane region" description="Helical" evidence="1">
    <location>
        <begin position="99"/>
        <end position="118"/>
    </location>
</feature>
<protein>
    <submittedName>
        <fullName evidence="2">Putative membrane protein</fullName>
    </submittedName>
</protein>
<dbReference type="OrthoDB" id="2476245at2"/>
<keyword evidence="3" id="KW-1185">Reference proteome</keyword>
<keyword evidence="1" id="KW-0812">Transmembrane</keyword>
<evidence type="ECO:0000256" key="1">
    <source>
        <dbReference type="SAM" id="Phobius"/>
    </source>
</evidence>
<dbReference type="Proteomes" id="UP000031366">
    <property type="component" value="Unassembled WGS sequence"/>
</dbReference>
<reference evidence="2 3" key="1">
    <citation type="journal article" date="2015" name="Infect. Genet. Evol.">
        <title>Genomic sequences of six botulinum neurotoxin-producing strains representing three clostridial species illustrate the mobility and diversity of botulinum neurotoxin genes.</title>
        <authorList>
            <person name="Smith T.J."/>
            <person name="Hill K.K."/>
            <person name="Xie G."/>
            <person name="Foley B.T."/>
            <person name="Williamson C.H."/>
            <person name="Foster J.T."/>
            <person name="Johnson S.L."/>
            <person name="Chertkov O."/>
            <person name="Teshima H."/>
            <person name="Gibbons H.S."/>
            <person name="Johnsky L.A."/>
            <person name="Karavis M.A."/>
            <person name="Smith L.A."/>
        </authorList>
    </citation>
    <scope>NUCLEOTIDE SEQUENCE [LARGE SCALE GENOMIC DNA]</scope>
    <source>
        <strain evidence="2 3">CDC 2741</strain>
    </source>
</reference>
<feature type="transmembrane region" description="Helical" evidence="1">
    <location>
        <begin position="7"/>
        <end position="28"/>
    </location>
</feature>
<feature type="transmembrane region" description="Helical" evidence="1">
    <location>
        <begin position="40"/>
        <end position="58"/>
    </location>
</feature>
<feature type="transmembrane region" description="Helical" evidence="1">
    <location>
        <begin position="65"/>
        <end position="87"/>
    </location>
</feature>
<sequence>MKKAADLFISLILSIWTFLIFAYKMILSSDIPVSISLKELISFIIGILIYTIIQLFYIKKTKLYLLNLTLLILPITFWGIALLGALTYKYHVYDTISDIIGFLCTVIIVLCYCNKIFAKGKKAKIT</sequence>
<organism evidence="2 3">
    <name type="scientific">Clostridium argentinense CDC 2741</name>
    <dbReference type="NCBI Taxonomy" id="1418104"/>
    <lineage>
        <taxon>Bacteria</taxon>
        <taxon>Bacillati</taxon>
        <taxon>Bacillota</taxon>
        <taxon>Clostridia</taxon>
        <taxon>Eubacteriales</taxon>
        <taxon>Clostridiaceae</taxon>
        <taxon>Clostridium</taxon>
    </lineage>
</organism>
<evidence type="ECO:0000313" key="2">
    <source>
        <dbReference type="EMBL" id="KIE45431.1"/>
    </source>
</evidence>
<name>A0A0C1R4K5_9CLOT</name>
<dbReference type="EMBL" id="AYSO01000019">
    <property type="protein sequence ID" value="KIE45431.1"/>
    <property type="molecule type" value="Genomic_DNA"/>
</dbReference>
<gene>
    <name evidence="2" type="ORF">U732_2698</name>
</gene>
<evidence type="ECO:0000313" key="3">
    <source>
        <dbReference type="Proteomes" id="UP000031366"/>
    </source>
</evidence>
<dbReference type="AlphaFoldDB" id="A0A0C1R4K5"/>
<dbReference type="RefSeq" id="WP_039635300.1">
    <property type="nucleotide sequence ID" value="NZ_AYSO01000019.1"/>
</dbReference>